<reference evidence="3 4" key="1">
    <citation type="submission" date="2013-04" db="EMBL/GenBank/DDBJ databases">
        <title>The Genome Sequence of Treponema medium ATCC 700293.</title>
        <authorList>
            <consortium name="The Broad Institute Genomics Platform"/>
            <person name="Earl A."/>
            <person name="Ward D."/>
            <person name="Feldgarden M."/>
            <person name="Gevers D."/>
            <person name="Leonetti C."/>
            <person name="Blanton J.M."/>
            <person name="Dewhirst F.E."/>
            <person name="Izard J."/>
            <person name="Walker B."/>
            <person name="Young S."/>
            <person name="Zeng Q."/>
            <person name="Gargeya S."/>
            <person name="Fitzgerald M."/>
            <person name="Haas B."/>
            <person name="Abouelleil A."/>
            <person name="Allen A.W."/>
            <person name="Alvarado L."/>
            <person name="Arachchi H.M."/>
            <person name="Berlin A.M."/>
            <person name="Chapman S.B."/>
            <person name="Gainer-Dewar J."/>
            <person name="Goldberg J."/>
            <person name="Griggs A."/>
            <person name="Gujja S."/>
            <person name="Hansen M."/>
            <person name="Howarth C."/>
            <person name="Imamovic A."/>
            <person name="Ireland A."/>
            <person name="Larimer J."/>
            <person name="McCowan C."/>
            <person name="Murphy C."/>
            <person name="Pearson M."/>
            <person name="Poon T.W."/>
            <person name="Priest M."/>
            <person name="Roberts A."/>
            <person name="Saif S."/>
            <person name="Shea T."/>
            <person name="Sisk P."/>
            <person name="Sykes S."/>
            <person name="Wortman J."/>
            <person name="Nusbaum C."/>
            <person name="Birren B."/>
        </authorList>
    </citation>
    <scope>NUCLEOTIDE SEQUENCE [LARGE SCALE GENOMIC DNA]</scope>
    <source>
        <strain evidence="3 4">ATCC 700293</strain>
    </source>
</reference>
<sequence>MNKTLKTLFYILCVSVLLFGFGACKSQPEPKPEPKPEPVKTVEPEKNEEQEKIARLLDEMEKVRAEAVKAKADTAYPAQFKSADDTAAEARKNYESNNLAEAQEKAQRAITQYRTLINQMKIAELKAKIDKNNLATYDAESYKKAQDLSAKIPDLYEPNPVKAFETSEEALNYYETVKEAGFASMMRDAKKKADEARSRADSVKAATAMKDPYTKTENRYRTAGIAAGNKKYEQAYTGYMTAADEFNDIYEKVKVKRAQATEAMERAKARQEASSKLAKDADREAPLPENAEGFSEEPVDIDELQRATTTGKTSSSGNGR</sequence>
<keyword evidence="2" id="KW-0732">Signal</keyword>
<comment type="caution">
    <text evidence="3">The sequence shown here is derived from an EMBL/GenBank/DDBJ whole genome shotgun (WGS) entry which is preliminary data.</text>
</comment>
<feature type="region of interest" description="Disordered" evidence="1">
    <location>
        <begin position="26"/>
        <end position="49"/>
    </location>
</feature>
<protein>
    <recommendedName>
        <fullName evidence="5">Treponemal membrane protein A</fullName>
    </recommendedName>
</protein>
<evidence type="ECO:0008006" key="5">
    <source>
        <dbReference type="Google" id="ProtNLM"/>
    </source>
</evidence>
<dbReference type="AlphaFoldDB" id="A0AA87NPU8"/>
<evidence type="ECO:0000313" key="3">
    <source>
        <dbReference type="EMBL" id="EPF28543.1"/>
    </source>
</evidence>
<evidence type="ECO:0000313" key="4">
    <source>
        <dbReference type="Proteomes" id="UP000014634"/>
    </source>
</evidence>
<accession>A0AA87NPU8</accession>
<organism evidence="3 4">
    <name type="scientific">Treponema medium ATCC 700293</name>
    <dbReference type="NCBI Taxonomy" id="1125700"/>
    <lineage>
        <taxon>Bacteria</taxon>
        <taxon>Pseudomonadati</taxon>
        <taxon>Spirochaetota</taxon>
        <taxon>Spirochaetia</taxon>
        <taxon>Spirochaetales</taxon>
        <taxon>Treponemataceae</taxon>
        <taxon>Treponema</taxon>
    </lineage>
</organism>
<evidence type="ECO:0000256" key="2">
    <source>
        <dbReference type="SAM" id="SignalP"/>
    </source>
</evidence>
<feature type="chain" id="PRO_5041702209" description="Treponemal membrane protein A" evidence="2">
    <location>
        <begin position="27"/>
        <end position="320"/>
    </location>
</feature>
<dbReference type="RefSeq" id="WP_016523381.1">
    <property type="nucleotide sequence ID" value="NZ_KE332517.1"/>
</dbReference>
<dbReference type="EMBL" id="ATFE01000011">
    <property type="protein sequence ID" value="EPF28543.1"/>
    <property type="molecule type" value="Genomic_DNA"/>
</dbReference>
<name>A0AA87NPU8_TREMD</name>
<feature type="compositionally biased region" description="Basic and acidic residues" evidence="1">
    <location>
        <begin position="28"/>
        <end position="49"/>
    </location>
</feature>
<dbReference type="Proteomes" id="UP000014634">
    <property type="component" value="Unassembled WGS sequence"/>
</dbReference>
<proteinExistence type="predicted"/>
<feature type="compositionally biased region" description="Low complexity" evidence="1">
    <location>
        <begin position="308"/>
        <end position="320"/>
    </location>
</feature>
<evidence type="ECO:0000256" key="1">
    <source>
        <dbReference type="SAM" id="MobiDB-lite"/>
    </source>
</evidence>
<feature type="compositionally biased region" description="Basic and acidic residues" evidence="1">
    <location>
        <begin position="263"/>
        <end position="286"/>
    </location>
</feature>
<feature type="region of interest" description="Disordered" evidence="1">
    <location>
        <begin position="260"/>
        <end position="320"/>
    </location>
</feature>
<dbReference type="PROSITE" id="PS51257">
    <property type="entry name" value="PROKAR_LIPOPROTEIN"/>
    <property type="match status" value="1"/>
</dbReference>
<gene>
    <name evidence="3" type="ORF">HMPREF9195_01440</name>
</gene>
<feature type="signal peptide" evidence="2">
    <location>
        <begin position="1"/>
        <end position="26"/>
    </location>
</feature>